<dbReference type="SUPFAM" id="SSF53474">
    <property type="entry name" value="alpha/beta-Hydrolases"/>
    <property type="match status" value="1"/>
</dbReference>
<evidence type="ECO:0000256" key="1">
    <source>
        <dbReference type="SAM" id="Phobius"/>
    </source>
</evidence>
<comment type="caution">
    <text evidence="4">The sequence shown here is derived from an EMBL/GenBank/DDBJ whole genome shotgun (WGS) entry which is preliminary data.</text>
</comment>
<dbReference type="Pfam" id="PF12146">
    <property type="entry name" value="Hydrolase_4"/>
    <property type="match status" value="1"/>
</dbReference>
<keyword evidence="1" id="KW-1133">Transmembrane helix</keyword>
<dbReference type="InterPro" id="IPR001375">
    <property type="entry name" value="Peptidase_S9_cat"/>
</dbReference>
<protein>
    <submittedName>
        <fullName evidence="4">Prolyl oligopeptidase family serine peptidase</fullName>
    </submittedName>
</protein>
<feature type="domain" description="Peptidase S9 prolyl oligopeptidase catalytic" evidence="2">
    <location>
        <begin position="343"/>
        <end position="393"/>
    </location>
</feature>
<dbReference type="InterPro" id="IPR053145">
    <property type="entry name" value="AB_hydrolase_Est10"/>
</dbReference>
<dbReference type="EMBL" id="VXLC01000030">
    <property type="protein sequence ID" value="KAA8881932.1"/>
    <property type="molecule type" value="Genomic_DNA"/>
</dbReference>
<dbReference type="Gene3D" id="3.40.50.1820">
    <property type="entry name" value="alpha/beta hydrolase"/>
    <property type="match status" value="2"/>
</dbReference>
<dbReference type="GO" id="GO:0006508">
    <property type="term" value="P:proteolysis"/>
    <property type="evidence" value="ECO:0007669"/>
    <property type="project" value="InterPro"/>
</dbReference>
<dbReference type="PANTHER" id="PTHR43265">
    <property type="entry name" value="ESTERASE ESTD"/>
    <property type="match status" value="1"/>
</dbReference>
<feature type="domain" description="Serine aminopeptidase S33" evidence="3">
    <location>
        <begin position="123"/>
        <end position="254"/>
    </location>
</feature>
<dbReference type="PANTHER" id="PTHR43265:SF1">
    <property type="entry name" value="ESTERASE ESTD"/>
    <property type="match status" value="1"/>
</dbReference>
<name>A0A5N0DXS8_9NOCA</name>
<keyword evidence="1" id="KW-0812">Transmembrane</keyword>
<dbReference type="InterPro" id="IPR029058">
    <property type="entry name" value="AB_hydrolase_fold"/>
</dbReference>
<keyword evidence="5" id="KW-1185">Reference proteome</keyword>
<dbReference type="AlphaFoldDB" id="A0A5N0DXS8"/>
<keyword evidence="1" id="KW-0472">Membrane</keyword>
<evidence type="ECO:0000259" key="3">
    <source>
        <dbReference type="Pfam" id="PF12146"/>
    </source>
</evidence>
<dbReference type="Pfam" id="PF00326">
    <property type="entry name" value="Peptidase_S9"/>
    <property type="match status" value="1"/>
</dbReference>
<dbReference type="GO" id="GO:0052689">
    <property type="term" value="F:carboxylic ester hydrolase activity"/>
    <property type="evidence" value="ECO:0007669"/>
    <property type="project" value="TreeGrafter"/>
</dbReference>
<proteinExistence type="predicted"/>
<dbReference type="GO" id="GO:0008236">
    <property type="term" value="F:serine-type peptidase activity"/>
    <property type="evidence" value="ECO:0007669"/>
    <property type="project" value="InterPro"/>
</dbReference>
<dbReference type="OrthoDB" id="9809549at2"/>
<evidence type="ECO:0000259" key="2">
    <source>
        <dbReference type="Pfam" id="PF00326"/>
    </source>
</evidence>
<accession>A0A5N0DXS8</accession>
<organism evidence="4 5">
    <name type="scientific">Nocardia colli</name>
    <dbReference type="NCBI Taxonomy" id="2545717"/>
    <lineage>
        <taxon>Bacteria</taxon>
        <taxon>Bacillati</taxon>
        <taxon>Actinomycetota</taxon>
        <taxon>Actinomycetes</taxon>
        <taxon>Mycobacteriales</taxon>
        <taxon>Nocardiaceae</taxon>
        <taxon>Nocardia</taxon>
    </lineage>
</organism>
<dbReference type="InterPro" id="IPR022742">
    <property type="entry name" value="Hydrolase_4"/>
</dbReference>
<gene>
    <name evidence="4" type="ORF">F3087_39555</name>
</gene>
<feature type="transmembrane region" description="Helical" evidence="1">
    <location>
        <begin position="49"/>
        <end position="68"/>
    </location>
</feature>
<dbReference type="Proteomes" id="UP000323876">
    <property type="component" value="Unassembled WGS sequence"/>
</dbReference>
<reference evidence="4 5" key="1">
    <citation type="submission" date="2019-09" db="EMBL/GenBank/DDBJ databases">
        <authorList>
            <person name="Wang X."/>
        </authorList>
    </citation>
    <scope>NUCLEOTIDE SEQUENCE [LARGE SCALE GENOMIC DNA]</scope>
    <source>
        <strain evidence="4 5">CICC 11023</strain>
    </source>
</reference>
<sequence length="423" mass="44933">MRSGRSSSRFLGVARGREWFAGTGSGSHSGVTTVEIGVHSVSRMRSRRMLVVSIGLVAVVVAACGGVAESDTSVKASAVAISFGDFVSKGEVTYPDGDRPAPLVVLVGGSGPEDLNADDASEGATSRGHLFADISSSLARQGFAALRYNKHYVNGLGEVDPRFATDLTMTQLVDDVRSAVRAVGNDPRIDSRRVYLFGWSEGTTVVAAAAQGMPNLCGVIVQGAVGIPWRDGLIAQWERVVRPYLRNFAVDGSVGAAELRRAWHGDGGVVAHELVSVLADDIESEQSALNPAFDIDGNSRIDLDNELPTAAVKFVDEQLAGGIFHLYGAPSTLPDVSAQAAALRDIPFLTLHGENDSNVSVEAAIRIDKALADNGSRDHTLRTYPRSGHSLSEAVDLQHDPIGPIQPQPLADLGQWLRNHEQR</sequence>
<evidence type="ECO:0000313" key="5">
    <source>
        <dbReference type="Proteomes" id="UP000323876"/>
    </source>
</evidence>
<evidence type="ECO:0000313" key="4">
    <source>
        <dbReference type="EMBL" id="KAA8881932.1"/>
    </source>
</evidence>